<sequence>MRTMLLAAAAMLAVLPPSPAPACACGKLAPGGQRLAGATAIGPGTTIVPIRLRSGAASPTRPVLVIEGLGYARPPAALYRLRLRGPDGRTAPLGVINFYNETAPDAPHQPRFAFDAADALDRIGGEADALLFEATSGVTGVAPDPEARVRFERLSLERR</sequence>
<evidence type="ECO:0000313" key="3">
    <source>
        <dbReference type="Proteomes" id="UP000298213"/>
    </source>
</evidence>
<feature type="signal peptide" evidence="1">
    <location>
        <begin position="1"/>
        <end position="22"/>
    </location>
</feature>
<accession>A0A4Y8ZMC2</accession>
<dbReference type="AlphaFoldDB" id="A0A4Y8ZMC2"/>
<comment type="caution">
    <text evidence="2">The sequence shown here is derived from an EMBL/GenBank/DDBJ whole genome shotgun (WGS) entry which is preliminary data.</text>
</comment>
<keyword evidence="1" id="KW-0732">Signal</keyword>
<name>A0A4Y8ZMC2_9SPHN</name>
<gene>
    <name evidence="2" type="ORF">E2493_19385</name>
</gene>
<protein>
    <recommendedName>
        <fullName evidence="4">DUF2141 domain-containing protein</fullName>
    </recommendedName>
</protein>
<evidence type="ECO:0008006" key="4">
    <source>
        <dbReference type="Google" id="ProtNLM"/>
    </source>
</evidence>
<evidence type="ECO:0000256" key="1">
    <source>
        <dbReference type="SAM" id="SignalP"/>
    </source>
</evidence>
<dbReference type="RefSeq" id="WP_135090188.1">
    <property type="nucleotide sequence ID" value="NZ_SPDV01000065.1"/>
</dbReference>
<evidence type="ECO:0000313" key="2">
    <source>
        <dbReference type="EMBL" id="TFI56607.1"/>
    </source>
</evidence>
<organism evidence="2 3">
    <name type="scientific">Sphingomonas parva</name>
    <dbReference type="NCBI Taxonomy" id="2555898"/>
    <lineage>
        <taxon>Bacteria</taxon>
        <taxon>Pseudomonadati</taxon>
        <taxon>Pseudomonadota</taxon>
        <taxon>Alphaproteobacteria</taxon>
        <taxon>Sphingomonadales</taxon>
        <taxon>Sphingomonadaceae</taxon>
        <taxon>Sphingomonas</taxon>
    </lineage>
</organism>
<dbReference type="EMBL" id="SPDV01000065">
    <property type="protein sequence ID" value="TFI56607.1"/>
    <property type="molecule type" value="Genomic_DNA"/>
</dbReference>
<feature type="chain" id="PRO_5021249309" description="DUF2141 domain-containing protein" evidence="1">
    <location>
        <begin position="23"/>
        <end position="159"/>
    </location>
</feature>
<keyword evidence="3" id="KW-1185">Reference proteome</keyword>
<reference evidence="2 3" key="1">
    <citation type="submission" date="2019-03" db="EMBL/GenBank/DDBJ databases">
        <title>Genome sequence of Sphingomonas sp. 17J27-24.</title>
        <authorList>
            <person name="Kim M."/>
            <person name="Maeng S."/>
            <person name="Sathiyaraj S."/>
        </authorList>
    </citation>
    <scope>NUCLEOTIDE SEQUENCE [LARGE SCALE GENOMIC DNA]</scope>
    <source>
        <strain evidence="2 3">17J27-24</strain>
    </source>
</reference>
<proteinExistence type="predicted"/>
<dbReference type="Proteomes" id="UP000298213">
    <property type="component" value="Unassembled WGS sequence"/>
</dbReference>